<dbReference type="OrthoDB" id="6630015at2"/>
<feature type="region of interest" description="Disordered" evidence="1">
    <location>
        <begin position="19"/>
        <end position="41"/>
    </location>
</feature>
<dbReference type="RefSeq" id="WP_124025236.1">
    <property type="nucleotide sequence ID" value="NZ_RPOH01000081.1"/>
</dbReference>
<sequence length="99" mass="11004">MVYQYALVLLISLAISGCSSQETSGDRGHKTHSSAQNEGIFIRSHYPAPYYGREKMTAEQRRAISERIRAERLEARGRSDNSTDSGDGFGQSVPNGYFN</sequence>
<dbReference type="AlphaFoldDB" id="A0A3N5D386"/>
<protein>
    <submittedName>
        <fullName evidence="2">Uncharacterized protein</fullName>
    </submittedName>
</protein>
<dbReference type="Proteomes" id="UP000268615">
    <property type="component" value="Unassembled WGS sequence"/>
</dbReference>
<organism evidence="2 3">
    <name type="scientific">Buttiauxella warmboldiae</name>
    <dbReference type="NCBI Taxonomy" id="82993"/>
    <lineage>
        <taxon>Bacteria</taxon>
        <taxon>Pseudomonadati</taxon>
        <taxon>Pseudomonadota</taxon>
        <taxon>Gammaproteobacteria</taxon>
        <taxon>Enterobacterales</taxon>
        <taxon>Enterobacteriaceae</taxon>
        <taxon>Buttiauxella</taxon>
    </lineage>
</organism>
<reference evidence="2 3" key="1">
    <citation type="submission" date="2018-11" db="EMBL/GenBank/DDBJ databases">
        <title>Draft genome sequence of Buttiauxella warmboldiae CCUG 35512.</title>
        <authorList>
            <person name="Salva-Serra F."/>
            <person name="Marathe N."/>
            <person name="Moore E."/>
            <person name="Svensson L."/>
            <person name="Engstrom-Jakobsson H."/>
        </authorList>
    </citation>
    <scope>NUCLEOTIDE SEQUENCE [LARGE SCALE GENOMIC DNA]</scope>
    <source>
        <strain evidence="2 3">CCUG 35512</strain>
    </source>
</reference>
<evidence type="ECO:0000256" key="1">
    <source>
        <dbReference type="SAM" id="MobiDB-lite"/>
    </source>
</evidence>
<keyword evidence="3" id="KW-1185">Reference proteome</keyword>
<feature type="compositionally biased region" description="Basic and acidic residues" evidence="1">
    <location>
        <begin position="68"/>
        <end position="81"/>
    </location>
</feature>
<evidence type="ECO:0000313" key="2">
    <source>
        <dbReference type="EMBL" id="RPH22146.1"/>
    </source>
</evidence>
<dbReference type="EMBL" id="RPOH01000081">
    <property type="protein sequence ID" value="RPH22146.1"/>
    <property type="molecule type" value="Genomic_DNA"/>
</dbReference>
<evidence type="ECO:0000313" key="3">
    <source>
        <dbReference type="Proteomes" id="UP000268615"/>
    </source>
</evidence>
<comment type="caution">
    <text evidence="2">The sequence shown here is derived from an EMBL/GenBank/DDBJ whole genome shotgun (WGS) entry which is preliminary data.</text>
</comment>
<gene>
    <name evidence="2" type="ORF">EHN07_17070</name>
</gene>
<accession>A0A3N5D386</accession>
<name>A0A3N5D386_9ENTR</name>
<proteinExistence type="predicted"/>
<feature type="region of interest" description="Disordered" evidence="1">
    <location>
        <begin position="68"/>
        <end position="99"/>
    </location>
</feature>